<feature type="signal peptide" evidence="11">
    <location>
        <begin position="1"/>
        <end position="28"/>
    </location>
</feature>
<comment type="caution">
    <text evidence="16">The sequence shown here is derived from an EMBL/GenBank/DDBJ whole genome shotgun (WGS) entry which is preliminary data.</text>
</comment>
<dbReference type="InterPro" id="IPR023612">
    <property type="entry name" value="Peptidase_M4"/>
</dbReference>
<dbReference type="EMBL" id="JAUOQO010000001">
    <property type="protein sequence ID" value="MDO6572812.1"/>
    <property type="molecule type" value="Genomic_DNA"/>
</dbReference>
<dbReference type="PANTHER" id="PTHR33794:SF1">
    <property type="entry name" value="BACILLOLYSIN"/>
    <property type="match status" value="1"/>
</dbReference>
<dbReference type="GO" id="GO:0004222">
    <property type="term" value="F:metalloendopeptidase activity"/>
    <property type="evidence" value="ECO:0007669"/>
    <property type="project" value="UniProtKB-UniRule"/>
</dbReference>
<evidence type="ECO:0000259" key="15">
    <source>
        <dbReference type="Pfam" id="PF07504"/>
    </source>
</evidence>
<dbReference type="GO" id="GO:0046872">
    <property type="term" value="F:metal ion binding"/>
    <property type="evidence" value="ECO:0007669"/>
    <property type="project" value="UniProtKB-UniRule"/>
</dbReference>
<evidence type="ECO:0000256" key="2">
    <source>
        <dbReference type="ARBA" id="ARBA00009388"/>
    </source>
</evidence>
<keyword evidence="6 11" id="KW-0378">Hydrolase</keyword>
<dbReference type="Pfam" id="PF07504">
    <property type="entry name" value="FTP"/>
    <property type="match status" value="1"/>
</dbReference>
<dbReference type="Pfam" id="PF01447">
    <property type="entry name" value="Peptidase_M4"/>
    <property type="match status" value="1"/>
</dbReference>
<feature type="domain" description="Peptidase M4" evidence="12">
    <location>
        <begin position="210"/>
        <end position="358"/>
    </location>
</feature>
<keyword evidence="3 11" id="KW-0645">Protease</keyword>
<comment type="function">
    <text evidence="11">Extracellular zinc metalloprotease.</text>
</comment>
<dbReference type="InterPro" id="IPR050728">
    <property type="entry name" value="Zinc_Metalloprotease_M4"/>
</dbReference>
<organism evidence="16 17">
    <name type="scientific">Staphylococcus pasteuri_A</name>
    <dbReference type="NCBI Taxonomy" id="3062664"/>
    <lineage>
        <taxon>Bacteria</taxon>
        <taxon>Bacillati</taxon>
        <taxon>Bacillota</taxon>
        <taxon>Bacilli</taxon>
        <taxon>Bacillales</taxon>
        <taxon>Staphylococcaceae</taxon>
        <taxon>Staphylococcus</taxon>
    </lineage>
</organism>
<comment type="subcellular location">
    <subcellularLocation>
        <location evidence="11">Secreted</location>
    </subcellularLocation>
</comment>
<evidence type="ECO:0000256" key="1">
    <source>
        <dbReference type="ARBA" id="ARBA00001947"/>
    </source>
</evidence>
<reference evidence="16" key="1">
    <citation type="submission" date="2023-07" db="EMBL/GenBank/DDBJ databases">
        <title>Genome content predicts the carbon catabolic preferences of heterotrophic bacteria.</title>
        <authorList>
            <person name="Gralka M."/>
        </authorList>
    </citation>
    <scope>NUCLEOTIDE SEQUENCE</scope>
    <source>
        <strain evidence="16">E2R20</strain>
    </source>
</reference>
<evidence type="ECO:0000259" key="13">
    <source>
        <dbReference type="Pfam" id="PF02868"/>
    </source>
</evidence>
<dbReference type="InterPro" id="IPR013856">
    <property type="entry name" value="Peptidase_M4_domain"/>
</dbReference>
<dbReference type="AlphaFoldDB" id="A0AAW7YM73"/>
<dbReference type="SUPFAM" id="SSF55486">
    <property type="entry name" value="Metalloproteases ('zincins'), catalytic domain"/>
    <property type="match status" value="1"/>
</dbReference>
<evidence type="ECO:0000256" key="7">
    <source>
        <dbReference type="ARBA" id="ARBA00022833"/>
    </source>
</evidence>
<proteinExistence type="inferred from homology"/>
<evidence type="ECO:0000256" key="11">
    <source>
        <dbReference type="RuleBase" id="RU366073"/>
    </source>
</evidence>
<evidence type="ECO:0000256" key="4">
    <source>
        <dbReference type="ARBA" id="ARBA00022723"/>
    </source>
</evidence>
<dbReference type="RefSeq" id="WP_029055914.1">
    <property type="nucleotide sequence ID" value="NZ_JAUOQO010000001.1"/>
</dbReference>
<dbReference type="PRINTS" id="PR00730">
    <property type="entry name" value="THERMOLYSIN"/>
</dbReference>
<dbReference type="GO" id="GO:0006508">
    <property type="term" value="P:proteolysis"/>
    <property type="evidence" value="ECO:0007669"/>
    <property type="project" value="UniProtKB-KW"/>
</dbReference>
<feature type="domain" description="FTP" evidence="15">
    <location>
        <begin position="66"/>
        <end position="114"/>
    </location>
</feature>
<evidence type="ECO:0000259" key="14">
    <source>
        <dbReference type="Pfam" id="PF03413"/>
    </source>
</evidence>
<dbReference type="InterPro" id="IPR001570">
    <property type="entry name" value="Peptidase_M4_C_domain"/>
</dbReference>
<dbReference type="Proteomes" id="UP001170310">
    <property type="component" value="Unassembled WGS sequence"/>
</dbReference>
<evidence type="ECO:0000259" key="12">
    <source>
        <dbReference type="Pfam" id="PF01447"/>
    </source>
</evidence>
<dbReference type="Pfam" id="PF02868">
    <property type="entry name" value="Peptidase_M4_C"/>
    <property type="match status" value="1"/>
</dbReference>
<dbReference type="Pfam" id="PF03413">
    <property type="entry name" value="PepSY"/>
    <property type="match status" value="1"/>
</dbReference>
<keyword evidence="9" id="KW-0865">Zymogen</keyword>
<gene>
    <name evidence="16" type="ORF">Q4528_01420</name>
</gene>
<dbReference type="Gene3D" id="3.10.170.10">
    <property type="match status" value="1"/>
</dbReference>
<evidence type="ECO:0000256" key="8">
    <source>
        <dbReference type="ARBA" id="ARBA00023049"/>
    </source>
</evidence>
<feature type="domain" description="PepSY" evidence="14">
    <location>
        <begin position="128"/>
        <end position="200"/>
    </location>
</feature>
<dbReference type="EC" id="3.4.24.-" evidence="11"/>
<evidence type="ECO:0000256" key="3">
    <source>
        <dbReference type="ARBA" id="ARBA00022670"/>
    </source>
</evidence>
<name>A0AAW7YM73_9STAP</name>
<keyword evidence="8 11" id="KW-0482">Metalloprotease</keyword>
<evidence type="ECO:0000256" key="9">
    <source>
        <dbReference type="ARBA" id="ARBA00023145"/>
    </source>
</evidence>
<dbReference type="Gene3D" id="3.10.450.40">
    <property type="match status" value="1"/>
</dbReference>
<keyword evidence="11" id="KW-0964">Secreted</keyword>
<keyword evidence="17" id="KW-1185">Reference proteome</keyword>
<dbReference type="InterPro" id="IPR011096">
    <property type="entry name" value="FTP_domain"/>
</dbReference>
<feature type="domain" description="Peptidase M4 C-terminal" evidence="13">
    <location>
        <begin position="361"/>
        <end position="506"/>
    </location>
</feature>
<dbReference type="Gene3D" id="1.10.390.10">
    <property type="entry name" value="Neutral Protease Domain 2"/>
    <property type="match status" value="1"/>
</dbReference>
<evidence type="ECO:0000256" key="6">
    <source>
        <dbReference type="ARBA" id="ARBA00022801"/>
    </source>
</evidence>
<evidence type="ECO:0000313" key="17">
    <source>
        <dbReference type="Proteomes" id="UP001170310"/>
    </source>
</evidence>
<evidence type="ECO:0000256" key="10">
    <source>
        <dbReference type="PIRSR" id="PIRSR623612-1"/>
    </source>
</evidence>
<dbReference type="CDD" id="cd09597">
    <property type="entry name" value="M4_TLP"/>
    <property type="match status" value="1"/>
</dbReference>
<comment type="cofactor">
    <cofactor evidence="1 11">
        <name>Zn(2+)</name>
        <dbReference type="ChEBI" id="CHEBI:29105"/>
    </cofactor>
</comment>
<keyword evidence="4" id="KW-0479">Metal-binding</keyword>
<feature type="active site" evidence="10">
    <location>
        <position position="351"/>
    </location>
</feature>
<keyword evidence="5 11" id="KW-0732">Signal</keyword>
<dbReference type="InterPro" id="IPR027268">
    <property type="entry name" value="Peptidase_M4/M1_CTD_sf"/>
</dbReference>
<keyword evidence="7 11" id="KW-0862">Zinc</keyword>
<comment type="similarity">
    <text evidence="2 11">Belongs to the peptidase M4 family.</text>
</comment>
<evidence type="ECO:0000313" key="16">
    <source>
        <dbReference type="EMBL" id="MDO6572812.1"/>
    </source>
</evidence>
<protein>
    <recommendedName>
        <fullName evidence="11">Neutral metalloproteinase</fullName>
        <ecNumber evidence="11">3.4.24.-</ecNumber>
    </recommendedName>
</protein>
<feature type="active site" description="Proton donor" evidence="10">
    <location>
        <position position="434"/>
    </location>
</feature>
<accession>A0AAW7YM73</accession>
<sequence>MNKISKIAISGISLLTLSSSIYSGNADAKIEQSSTKSKIEITEKHKAFQALKVLPNDKNAKKQYKHYKTVEVKTDQLGYTHYTLQPKFKNTYVPDREVKIHTDPKGKVVLINGNTSGGEIKPSNSIEINKNEALNKAFESISMSSNKAKNFKDNVVKENNIQISGQHNKYVYNIEIVTTYPKISHWTIQVDAQTGEVVDKLNNMQHAATKGTGKSVLNKNKKININSQKKGYALQDVTHQGKISAYDYNDKSGDSKLMTDKDKNFVNQSQRAGVDANDYAKDVYEYYKNKFGRESYDDKGSTIDSLTHVNQFENEDNRNNAAWIGDKMIYGDGDNENYLPFSGAKDVVAHEITHGITQETADLVYENQPGALNESISDTFAYFIDSDNFLIGEDIYTPNVKGDALRSMSKPEQYDQPSNMKHYSKTQEDNGGVHTNSGIPNKAAYLTIKRIGKDKAEQIYYRTLTQYLSSNSDFEDAKKSLHQAALDLYDKSTADKVNQSWEDVGV</sequence>
<feature type="chain" id="PRO_5043092235" description="Neutral metalloproteinase" evidence="11">
    <location>
        <begin position="29"/>
        <end position="506"/>
    </location>
</feature>
<dbReference type="GO" id="GO:0005576">
    <property type="term" value="C:extracellular region"/>
    <property type="evidence" value="ECO:0007669"/>
    <property type="project" value="UniProtKB-SubCell"/>
</dbReference>
<dbReference type="PANTHER" id="PTHR33794">
    <property type="entry name" value="BACILLOLYSIN"/>
    <property type="match status" value="1"/>
</dbReference>
<dbReference type="InterPro" id="IPR025711">
    <property type="entry name" value="PepSY"/>
</dbReference>
<evidence type="ECO:0000256" key="5">
    <source>
        <dbReference type="ARBA" id="ARBA00022729"/>
    </source>
</evidence>